<proteinExistence type="predicted"/>
<feature type="compositionally biased region" description="Basic residues" evidence="1">
    <location>
        <begin position="1"/>
        <end position="19"/>
    </location>
</feature>
<reference evidence="2 3" key="1">
    <citation type="journal article" date="2017" name="Genome Announc.">
        <title>Draft Genome Sequence of a Sporulating and Motile Strain of Lachnotalea glycerini Isolated from Water in Quebec City, Canada.</title>
        <authorList>
            <person name="Maheux A.F."/>
            <person name="Boudreau D.K."/>
            <person name="Berube E."/>
            <person name="Boissinot M."/>
            <person name="Raymond F."/>
            <person name="Brodeur S."/>
            <person name="Corbeil J."/>
            <person name="Isabel S."/>
            <person name="Omar R.F."/>
            <person name="Bergeron M.G."/>
        </authorList>
    </citation>
    <scope>NUCLEOTIDE SEQUENCE [LARGE SCALE GENOMIC DNA]</scope>
    <source>
        <strain evidence="2 3">CCRI-19302</strain>
    </source>
</reference>
<name>A0A371JBP0_9FIRM</name>
<gene>
    <name evidence="2" type="ORF">CG710_016145</name>
</gene>
<evidence type="ECO:0000256" key="1">
    <source>
        <dbReference type="SAM" id="MobiDB-lite"/>
    </source>
</evidence>
<evidence type="ECO:0000313" key="3">
    <source>
        <dbReference type="Proteomes" id="UP000216411"/>
    </source>
</evidence>
<sequence length="136" mass="16097">MPKQSKSHKCKSKKKRVKKTQSIMHEKDGTCYLCMLLHSNYAVYSYTEEHHIFFGTSKRRLSEQYGLKVHLCTYHHRGNINGNKEAVHNNNKNNYKENNSNLLLRAAGQRAFERTHTRQEFIEIFQENNLKQEEIA</sequence>
<dbReference type="OrthoDB" id="2007883at2"/>
<accession>A0A371JBP0</accession>
<dbReference type="AlphaFoldDB" id="A0A371JBP0"/>
<keyword evidence="3" id="KW-1185">Reference proteome</keyword>
<dbReference type="EMBL" id="NOKA02000046">
    <property type="protein sequence ID" value="RDY30181.1"/>
    <property type="molecule type" value="Genomic_DNA"/>
</dbReference>
<protein>
    <submittedName>
        <fullName evidence="2">Uncharacterized protein</fullName>
    </submittedName>
</protein>
<feature type="region of interest" description="Disordered" evidence="1">
    <location>
        <begin position="1"/>
        <end position="21"/>
    </location>
</feature>
<evidence type="ECO:0000313" key="2">
    <source>
        <dbReference type="EMBL" id="RDY30181.1"/>
    </source>
</evidence>
<organism evidence="2 3">
    <name type="scientific">Lachnotalea glycerini</name>
    <dbReference type="NCBI Taxonomy" id="1763509"/>
    <lineage>
        <taxon>Bacteria</taxon>
        <taxon>Bacillati</taxon>
        <taxon>Bacillota</taxon>
        <taxon>Clostridia</taxon>
        <taxon>Lachnospirales</taxon>
        <taxon>Lachnospiraceae</taxon>
        <taxon>Lachnotalea</taxon>
    </lineage>
</organism>
<comment type="caution">
    <text evidence="2">The sequence shown here is derived from an EMBL/GenBank/DDBJ whole genome shotgun (WGS) entry which is preliminary data.</text>
</comment>
<dbReference type="Proteomes" id="UP000216411">
    <property type="component" value="Unassembled WGS sequence"/>
</dbReference>